<accession>A0A159Z1R8</accession>
<dbReference type="RefSeq" id="WP_417935724.1">
    <property type="nucleotide sequence ID" value="NZ_CP012661.1"/>
</dbReference>
<dbReference type="KEGG" id="daa:AKL17_1665"/>
<evidence type="ECO:0000313" key="1">
    <source>
        <dbReference type="EMBL" id="AMY68917.1"/>
    </source>
</evidence>
<gene>
    <name evidence="1" type="ORF">AKL17_1665</name>
</gene>
<dbReference type="AlphaFoldDB" id="A0A159Z1R8"/>
<dbReference type="EMBL" id="CP012661">
    <property type="protein sequence ID" value="AMY68917.1"/>
    <property type="molecule type" value="Genomic_DNA"/>
</dbReference>
<reference evidence="1 2" key="1">
    <citation type="submission" date="2015-09" db="EMBL/GenBank/DDBJ databases">
        <title>Complete genome sequence of Defluviimonas alba cai42t isolated from an oilfield in Xinjiang.</title>
        <authorList>
            <person name="Geng S."/>
            <person name="Pan X."/>
            <person name="Wu X."/>
        </authorList>
    </citation>
    <scope>NUCLEOTIDE SEQUENCE [LARGE SCALE GENOMIC DNA]</scope>
    <source>
        <strain evidence="2">cai42</strain>
    </source>
</reference>
<proteinExistence type="predicted"/>
<organism evidence="1 2">
    <name type="scientific">Frigidibacter mobilis</name>
    <dbReference type="NCBI Taxonomy" id="1335048"/>
    <lineage>
        <taxon>Bacteria</taxon>
        <taxon>Pseudomonadati</taxon>
        <taxon>Pseudomonadota</taxon>
        <taxon>Alphaproteobacteria</taxon>
        <taxon>Rhodobacterales</taxon>
        <taxon>Paracoccaceae</taxon>
        <taxon>Frigidibacter</taxon>
    </lineage>
</organism>
<name>A0A159Z1R8_9RHOB</name>
<sequence length="302" mass="33517">MIGRSLRIGVERGSGLFDLERARPPHGRVIRERMVEIRPAERGDELLEVLPLRRGKDVRSLVSEIVFPQRQMIGERSLGAICLIDIVHRAQDARIGQDIAQPDVNGLQSVQRVLAIPAFRLIEVVCLGDGAQILRQPMPLQRGVARAFAHAGGDSLGIDTCTLQGFGEARLCLIVVEAVQRVLAQIGTRIDAIVGRRVEQGSGAIPERVEMRDRGQDIGKLALDLRPRRGRRREAEVKAFARIGKAVEQPRRVCNVFVAEDDSMLDPKPNSSSDNKLSLILVDRESAPWIQWRTIPDGTTYV</sequence>
<protein>
    <submittedName>
        <fullName evidence="1">Uncharacterized protein</fullName>
    </submittedName>
</protein>
<evidence type="ECO:0000313" key="2">
    <source>
        <dbReference type="Proteomes" id="UP000076128"/>
    </source>
</evidence>
<dbReference type="Proteomes" id="UP000076128">
    <property type="component" value="Chromosome"/>
</dbReference>
<dbReference type="STRING" id="1335048.AKL17_1665"/>
<keyword evidence="2" id="KW-1185">Reference proteome</keyword>